<protein>
    <submittedName>
        <fullName evidence="1">Uncharacterized protein</fullName>
    </submittedName>
</protein>
<keyword evidence="2" id="KW-1185">Reference proteome</keyword>
<dbReference type="EMBL" id="JPXY01000046">
    <property type="protein sequence ID" value="KGQ30538.1"/>
    <property type="molecule type" value="Genomic_DNA"/>
</dbReference>
<organism evidence="1 2">
    <name type="scientific">Gallibacterium genomosp. 2</name>
    <dbReference type="NCBI Taxonomy" id="155517"/>
    <lineage>
        <taxon>Bacteria</taxon>
        <taxon>Pseudomonadati</taxon>
        <taxon>Pseudomonadota</taxon>
        <taxon>Gammaproteobacteria</taxon>
        <taxon>Pasteurellales</taxon>
        <taxon>Pasteurellaceae</taxon>
        <taxon>Gallibacterium</taxon>
    </lineage>
</organism>
<evidence type="ECO:0000313" key="1">
    <source>
        <dbReference type="EMBL" id="KGQ30538.1"/>
    </source>
</evidence>
<proteinExistence type="predicted"/>
<dbReference type="Proteomes" id="UP000030418">
    <property type="component" value="Unassembled WGS sequence"/>
</dbReference>
<evidence type="ECO:0000313" key="2">
    <source>
        <dbReference type="Proteomes" id="UP000030418"/>
    </source>
</evidence>
<dbReference type="AlphaFoldDB" id="A0A0A2XEH8"/>
<comment type="caution">
    <text evidence="1">The sequence shown here is derived from an EMBL/GenBank/DDBJ whole genome shotgun (WGS) entry which is preliminary data.</text>
</comment>
<sequence length="68" mass="8281">MQEKELQVPENTRELKPRYRIQFHLLDDEGKPYQNTPFTIKLVVVHYKFQTKRKPQKGLSKRIANRRD</sequence>
<gene>
    <name evidence="1" type="ORF">P375_09575</name>
</gene>
<reference evidence="1 2" key="1">
    <citation type="submission" date="2014-08" db="EMBL/GenBank/DDBJ databases">
        <title>Chaperone-usher fimbriae in a diverse selection of Gallibacterium genomes.</title>
        <authorList>
            <person name="Kudirkiene E."/>
            <person name="Bager R.J."/>
            <person name="Johnson T.J."/>
            <person name="Bojesen A.M."/>
        </authorList>
    </citation>
    <scope>NUCLEOTIDE SEQUENCE [LARGE SCALE GENOMIC DNA]</scope>
    <source>
        <strain evidence="1 2">CCM5976</strain>
    </source>
</reference>
<accession>A0A0A2XEH8</accession>
<name>A0A0A2XEH8_9PAST</name>